<evidence type="ECO:0000313" key="9">
    <source>
        <dbReference type="Proteomes" id="UP000663828"/>
    </source>
</evidence>
<dbReference type="EMBL" id="CAJNOR010000817">
    <property type="protein sequence ID" value="CAF1014134.1"/>
    <property type="molecule type" value="Genomic_DNA"/>
</dbReference>
<reference evidence="8" key="1">
    <citation type="submission" date="2021-02" db="EMBL/GenBank/DDBJ databases">
        <authorList>
            <person name="Nowell W R."/>
        </authorList>
    </citation>
    <scope>NUCLEOTIDE SEQUENCE</scope>
</reference>
<keyword evidence="3" id="KW-0805">Transcription regulation</keyword>
<evidence type="ECO:0000256" key="3">
    <source>
        <dbReference type="ARBA" id="ARBA00023015"/>
    </source>
</evidence>
<evidence type="ECO:0000256" key="4">
    <source>
        <dbReference type="ARBA" id="ARBA00023163"/>
    </source>
</evidence>
<organism evidence="8 9">
    <name type="scientific">Adineta ricciae</name>
    <name type="common">Rotifer</name>
    <dbReference type="NCBI Taxonomy" id="249248"/>
    <lineage>
        <taxon>Eukaryota</taxon>
        <taxon>Metazoa</taxon>
        <taxon>Spiralia</taxon>
        <taxon>Gnathifera</taxon>
        <taxon>Rotifera</taxon>
        <taxon>Eurotatoria</taxon>
        <taxon>Bdelloidea</taxon>
        <taxon>Adinetida</taxon>
        <taxon>Adinetidae</taxon>
        <taxon>Adineta</taxon>
    </lineage>
</organism>
<evidence type="ECO:0000256" key="1">
    <source>
        <dbReference type="ARBA" id="ARBA00004123"/>
    </source>
</evidence>
<gene>
    <name evidence="8" type="ORF">XAT740_LOCUS13881</name>
</gene>
<dbReference type="InterPro" id="IPR000014">
    <property type="entry name" value="PAS"/>
</dbReference>
<dbReference type="PANTHER" id="PTHR23043">
    <property type="entry name" value="HYPOXIA-INDUCIBLE FACTOR 1 ALPHA"/>
    <property type="match status" value="1"/>
</dbReference>
<dbReference type="PANTHER" id="PTHR23043:SF39">
    <property type="entry name" value="DYSFUSION, ISOFORM D"/>
    <property type="match status" value="1"/>
</dbReference>
<dbReference type="AlphaFoldDB" id="A0A814HSV1"/>
<keyword evidence="2" id="KW-0677">Repeat</keyword>
<evidence type="ECO:0000256" key="2">
    <source>
        <dbReference type="ARBA" id="ARBA00022737"/>
    </source>
</evidence>
<proteinExistence type="predicted"/>
<dbReference type="Gene3D" id="3.30.450.20">
    <property type="entry name" value="PAS domain"/>
    <property type="match status" value="2"/>
</dbReference>
<dbReference type="InterPro" id="IPR013767">
    <property type="entry name" value="PAS_fold"/>
</dbReference>
<dbReference type="Pfam" id="PF00989">
    <property type="entry name" value="PAS"/>
    <property type="match status" value="1"/>
</dbReference>
<dbReference type="SUPFAM" id="SSF55785">
    <property type="entry name" value="PYP-like sensor domain (PAS domain)"/>
    <property type="match status" value="1"/>
</dbReference>
<protein>
    <recommendedName>
        <fullName evidence="7">PAS domain-containing protein</fullName>
    </recommendedName>
</protein>
<dbReference type="InterPro" id="IPR035965">
    <property type="entry name" value="PAS-like_dom_sf"/>
</dbReference>
<evidence type="ECO:0000259" key="7">
    <source>
        <dbReference type="PROSITE" id="PS50112"/>
    </source>
</evidence>
<comment type="subcellular location">
    <subcellularLocation>
        <location evidence="1">Nucleus</location>
    </subcellularLocation>
</comment>
<dbReference type="PROSITE" id="PS50112">
    <property type="entry name" value="PAS"/>
    <property type="match status" value="1"/>
</dbReference>
<accession>A0A814HSV1</accession>
<evidence type="ECO:0000256" key="6">
    <source>
        <dbReference type="SAM" id="MobiDB-lite"/>
    </source>
</evidence>
<dbReference type="Proteomes" id="UP000663828">
    <property type="component" value="Unassembled WGS sequence"/>
</dbReference>
<keyword evidence="4" id="KW-0804">Transcription</keyword>
<evidence type="ECO:0000313" key="8">
    <source>
        <dbReference type="EMBL" id="CAF1014134.1"/>
    </source>
</evidence>
<keyword evidence="5" id="KW-0539">Nucleus</keyword>
<sequence>MSHKRGYTSSLSDATPAADSLREYNSTPYKRRKQTGQALETLGQLFKDSSMDDSDNSKFNKNDILSLTLSRLLRYKYWPADIRNRYVQLAAGLQSSSIECDLTGFVIVLNQVGRIILISDNVEYYLRKNVQSLYPQLTSIYDCVSKDDHENIRRMLSMPTMNEKHAICTWILPRGKRPNRSQTETKSMLLTGHFFSIENDDVKEPLFVARCEQILSSTPNVPTNNIGSTSTTTLRFVLSDQLHINEISSNAELLLGYKSSELIDQSIRRILPTECMDTLEQAKQNCFSGEHCTSMNVLDLFTSNGDRLTFLCNTHILIAGRRKTMKLGFLAQLIDPSIRYDCLIYANKQNIERQKASYHQESIFMTNFVLNNSITTNVTMSPNDQCLTMNDSPKAKRQCLDHQYMEKENLVRFQSPQQYAQVPYETNFSYHFSPLPKQELGHVDELFNWLDEGNMKSTNDVSSYNVHSDVFGFLTPTTMEMSFF</sequence>
<feature type="domain" description="PAS" evidence="7">
    <location>
        <begin position="236"/>
        <end position="290"/>
    </location>
</feature>
<dbReference type="GO" id="GO:0000981">
    <property type="term" value="F:DNA-binding transcription factor activity, RNA polymerase II-specific"/>
    <property type="evidence" value="ECO:0007669"/>
    <property type="project" value="TreeGrafter"/>
</dbReference>
<dbReference type="CDD" id="cd00130">
    <property type="entry name" value="PAS"/>
    <property type="match status" value="1"/>
</dbReference>
<feature type="region of interest" description="Disordered" evidence="6">
    <location>
        <begin position="1"/>
        <end position="36"/>
    </location>
</feature>
<keyword evidence="9" id="KW-1185">Reference proteome</keyword>
<dbReference type="GO" id="GO:0005634">
    <property type="term" value="C:nucleus"/>
    <property type="evidence" value="ECO:0007669"/>
    <property type="project" value="UniProtKB-SubCell"/>
</dbReference>
<dbReference type="GO" id="GO:0000977">
    <property type="term" value="F:RNA polymerase II transcription regulatory region sequence-specific DNA binding"/>
    <property type="evidence" value="ECO:0007669"/>
    <property type="project" value="TreeGrafter"/>
</dbReference>
<comment type="caution">
    <text evidence="8">The sequence shown here is derived from an EMBL/GenBank/DDBJ whole genome shotgun (WGS) entry which is preliminary data.</text>
</comment>
<dbReference type="SMART" id="SM00091">
    <property type="entry name" value="PAS"/>
    <property type="match status" value="2"/>
</dbReference>
<name>A0A814HSV1_ADIRI</name>
<evidence type="ECO:0000256" key="5">
    <source>
        <dbReference type="ARBA" id="ARBA00023242"/>
    </source>
</evidence>